<dbReference type="AlphaFoldDB" id="A0A6G1HI82"/>
<proteinExistence type="predicted"/>
<protein>
    <recommendedName>
        <fullName evidence="4">Secreted protein</fullName>
    </recommendedName>
</protein>
<sequence>MRLLVVLAVAAPALAAPALLTDLTSLAGLATLADLANLAAPAGSKLTNFAAAGTGCPASSANSTVAPNGVLHVTHDALTVAVGPEAAVADAYRACQILIGLSYPAGWQYSVKEVATWDTPIQGPASGPLESKYEPGEKAIWSPCGPAEATVNVKPSVRLGLGSGVGGASLENTQVLLQWKQC</sequence>
<dbReference type="Pfam" id="PF14273">
    <property type="entry name" value="DUF4360"/>
    <property type="match status" value="1"/>
</dbReference>
<evidence type="ECO:0008006" key="4">
    <source>
        <dbReference type="Google" id="ProtNLM"/>
    </source>
</evidence>
<gene>
    <name evidence="2" type="ORF">EJ06DRAFT_552251</name>
</gene>
<evidence type="ECO:0000256" key="1">
    <source>
        <dbReference type="SAM" id="SignalP"/>
    </source>
</evidence>
<dbReference type="InterPro" id="IPR025649">
    <property type="entry name" value="DUF4360"/>
</dbReference>
<dbReference type="OrthoDB" id="152248at2759"/>
<feature type="signal peptide" evidence="1">
    <location>
        <begin position="1"/>
        <end position="15"/>
    </location>
</feature>
<reference evidence="2" key="1">
    <citation type="journal article" date="2020" name="Stud. Mycol.">
        <title>101 Dothideomycetes genomes: a test case for predicting lifestyles and emergence of pathogens.</title>
        <authorList>
            <person name="Haridas S."/>
            <person name="Albert R."/>
            <person name="Binder M."/>
            <person name="Bloem J."/>
            <person name="Labutti K."/>
            <person name="Salamov A."/>
            <person name="Andreopoulos B."/>
            <person name="Baker S."/>
            <person name="Barry K."/>
            <person name="Bills G."/>
            <person name="Bluhm B."/>
            <person name="Cannon C."/>
            <person name="Castanera R."/>
            <person name="Culley D."/>
            <person name="Daum C."/>
            <person name="Ezra D."/>
            <person name="Gonzalez J."/>
            <person name="Henrissat B."/>
            <person name="Kuo A."/>
            <person name="Liang C."/>
            <person name="Lipzen A."/>
            <person name="Lutzoni F."/>
            <person name="Magnuson J."/>
            <person name="Mondo S."/>
            <person name="Nolan M."/>
            <person name="Ohm R."/>
            <person name="Pangilinan J."/>
            <person name="Park H.-J."/>
            <person name="Ramirez L."/>
            <person name="Alfaro M."/>
            <person name="Sun H."/>
            <person name="Tritt A."/>
            <person name="Yoshinaga Y."/>
            <person name="Zwiers L.-H."/>
            <person name="Turgeon B."/>
            <person name="Goodwin S."/>
            <person name="Spatafora J."/>
            <person name="Crous P."/>
            <person name="Grigoriev I."/>
        </authorList>
    </citation>
    <scope>NUCLEOTIDE SEQUENCE</scope>
    <source>
        <strain evidence="2">CBS 262.69</strain>
    </source>
</reference>
<feature type="chain" id="PRO_5026282162" description="Secreted protein" evidence="1">
    <location>
        <begin position="16"/>
        <end position="182"/>
    </location>
</feature>
<keyword evidence="3" id="KW-1185">Reference proteome</keyword>
<accession>A0A6G1HI82</accession>
<organism evidence="2 3">
    <name type="scientific">Trichodelitschia bisporula</name>
    <dbReference type="NCBI Taxonomy" id="703511"/>
    <lineage>
        <taxon>Eukaryota</taxon>
        <taxon>Fungi</taxon>
        <taxon>Dikarya</taxon>
        <taxon>Ascomycota</taxon>
        <taxon>Pezizomycotina</taxon>
        <taxon>Dothideomycetes</taxon>
        <taxon>Dothideomycetes incertae sedis</taxon>
        <taxon>Phaeotrichales</taxon>
        <taxon>Phaeotrichaceae</taxon>
        <taxon>Trichodelitschia</taxon>
    </lineage>
</organism>
<evidence type="ECO:0000313" key="3">
    <source>
        <dbReference type="Proteomes" id="UP000799640"/>
    </source>
</evidence>
<dbReference type="EMBL" id="ML996713">
    <property type="protein sequence ID" value="KAF2395604.1"/>
    <property type="molecule type" value="Genomic_DNA"/>
</dbReference>
<dbReference type="Proteomes" id="UP000799640">
    <property type="component" value="Unassembled WGS sequence"/>
</dbReference>
<evidence type="ECO:0000313" key="2">
    <source>
        <dbReference type="EMBL" id="KAF2395604.1"/>
    </source>
</evidence>
<keyword evidence="1" id="KW-0732">Signal</keyword>
<name>A0A6G1HI82_9PEZI</name>